<dbReference type="HOGENOM" id="CLU_1090933_0_0_1"/>
<name>E9GKP8_DAPPU</name>
<reference evidence="1 2" key="1">
    <citation type="journal article" date="2011" name="Science">
        <title>The ecoresponsive genome of Daphnia pulex.</title>
        <authorList>
            <person name="Colbourne J.K."/>
            <person name="Pfrender M.E."/>
            <person name="Gilbert D."/>
            <person name="Thomas W.K."/>
            <person name="Tucker A."/>
            <person name="Oakley T.H."/>
            <person name="Tokishita S."/>
            <person name="Aerts A."/>
            <person name="Arnold G.J."/>
            <person name="Basu M.K."/>
            <person name="Bauer D.J."/>
            <person name="Caceres C.E."/>
            <person name="Carmel L."/>
            <person name="Casola C."/>
            <person name="Choi J.H."/>
            <person name="Detter J.C."/>
            <person name="Dong Q."/>
            <person name="Dusheyko S."/>
            <person name="Eads B.D."/>
            <person name="Frohlich T."/>
            <person name="Geiler-Samerotte K.A."/>
            <person name="Gerlach D."/>
            <person name="Hatcher P."/>
            <person name="Jogdeo S."/>
            <person name="Krijgsveld J."/>
            <person name="Kriventseva E.V."/>
            <person name="Kultz D."/>
            <person name="Laforsch C."/>
            <person name="Lindquist E."/>
            <person name="Lopez J."/>
            <person name="Manak J.R."/>
            <person name="Muller J."/>
            <person name="Pangilinan J."/>
            <person name="Patwardhan R.P."/>
            <person name="Pitluck S."/>
            <person name="Pritham E.J."/>
            <person name="Rechtsteiner A."/>
            <person name="Rho M."/>
            <person name="Rogozin I.B."/>
            <person name="Sakarya O."/>
            <person name="Salamov A."/>
            <person name="Schaack S."/>
            <person name="Shapiro H."/>
            <person name="Shiga Y."/>
            <person name="Skalitzky C."/>
            <person name="Smith Z."/>
            <person name="Souvorov A."/>
            <person name="Sung W."/>
            <person name="Tang Z."/>
            <person name="Tsuchiya D."/>
            <person name="Tu H."/>
            <person name="Vos H."/>
            <person name="Wang M."/>
            <person name="Wolf Y.I."/>
            <person name="Yamagata H."/>
            <person name="Yamada T."/>
            <person name="Ye Y."/>
            <person name="Shaw J.R."/>
            <person name="Andrews J."/>
            <person name="Crease T.J."/>
            <person name="Tang H."/>
            <person name="Lucas S.M."/>
            <person name="Robertson H.M."/>
            <person name="Bork P."/>
            <person name="Koonin E.V."/>
            <person name="Zdobnov E.M."/>
            <person name="Grigoriev I.V."/>
            <person name="Lynch M."/>
            <person name="Boore J.L."/>
        </authorList>
    </citation>
    <scope>NUCLEOTIDE SEQUENCE [LARGE SCALE GENOMIC DNA]</scope>
</reference>
<sequence>MWFNLSGHCIDGSKNGLAPSQPTERSALNFCRLPPLEVTSGNDWSNLCYMLSYLCVGGFSFVTVSYVALNQTTVEKSGGSNVELGLRLVANKNADALVNGIIATPERKQMVDFSYFVWTEPYTMVVPRPGEEPSLCINSTISTDSLATHFYNEDRHGVRTEFLFQDLQVDQRQCSKSSGLIPRATDDVVELRKHLFDVRLEHHDKSRRSSSPSSMLISNSSRGVAAAHHRFGQQLFGDRHFLPDCAQDEASHRNI</sequence>
<dbReference type="Proteomes" id="UP000000305">
    <property type="component" value="Unassembled WGS sequence"/>
</dbReference>
<dbReference type="AlphaFoldDB" id="E9GKP8"/>
<dbReference type="OrthoDB" id="6117597at2759"/>
<dbReference type="Gene3D" id="3.40.190.10">
    <property type="entry name" value="Periplasmic binding protein-like II"/>
    <property type="match status" value="1"/>
</dbReference>
<evidence type="ECO:0000313" key="2">
    <source>
        <dbReference type="Proteomes" id="UP000000305"/>
    </source>
</evidence>
<protein>
    <submittedName>
        <fullName evidence="1">Uncharacterized protein</fullName>
    </submittedName>
</protein>
<dbReference type="KEGG" id="dpx:DAPPUDRAFT_103893"/>
<accession>E9GKP8</accession>
<dbReference type="EMBL" id="GL732550">
    <property type="protein sequence ID" value="EFX79934.1"/>
    <property type="molecule type" value="Genomic_DNA"/>
</dbReference>
<evidence type="ECO:0000313" key="1">
    <source>
        <dbReference type="EMBL" id="EFX79934.1"/>
    </source>
</evidence>
<keyword evidence="2" id="KW-1185">Reference proteome</keyword>
<proteinExistence type="predicted"/>
<dbReference type="InParanoid" id="E9GKP8"/>
<dbReference type="SUPFAM" id="SSF53850">
    <property type="entry name" value="Periplasmic binding protein-like II"/>
    <property type="match status" value="1"/>
</dbReference>
<gene>
    <name evidence="1" type="ORF">DAPPUDRAFT_103893</name>
</gene>
<organism evidence="1 2">
    <name type="scientific">Daphnia pulex</name>
    <name type="common">Water flea</name>
    <dbReference type="NCBI Taxonomy" id="6669"/>
    <lineage>
        <taxon>Eukaryota</taxon>
        <taxon>Metazoa</taxon>
        <taxon>Ecdysozoa</taxon>
        <taxon>Arthropoda</taxon>
        <taxon>Crustacea</taxon>
        <taxon>Branchiopoda</taxon>
        <taxon>Diplostraca</taxon>
        <taxon>Cladocera</taxon>
        <taxon>Anomopoda</taxon>
        <taxon>Daphniidae</taxon>
        <taxon>Daphnia</taxon>
    </lineage>
</organism>